<organism evidence="1">
    <name type="scientific">Dendroctonus ponderosae</name>
    <name type="common">Mountain pine beetle</name>
    <dbReference type="NCBI Taxonomy" id="77166"/>
    <lineage>
        <taxon>Eukaryota</taxon>
        <taxon>Metazoa</taxon>
        <taxon>Ecdysozoa</taxon>
        <taxon>Arthropoda</taxon>
        <taxon>Hexapoda</taxon>
        <taxon>Insecta</taxon>
        <taxon>Pterygota</taxon>
        <taxon>Neoptera</taxon>
        <taxon>Endopterygota</taxon>
        <taxon>Coleoptera</taxon>
        <taxon>Polyphaga</taxon>
        <taxon>Cucujiformia</taxon>
        <taxon>Curculionidae</taxon>
        <taxon>Scolytinae</taxon>
        <taxon>Dendroctonus</taxon>
    </lineage>
</organism>
<reference evidence="1" key="1">
    <citation type="journal article" date="2013" name="Genome Biol.">
        <title>Draft genome of the mountain pine beetle, Dendroctonus ponderosae Hopkins, a major forest pest.</title>
        <authorList>
            <person name="Keeling C.I."/>
            <person name="Yuen M.M."/>
            <person name="Liao N.Y."/>
            <person name="Docking T.R."/>
            <person name="Chan S.K."/>
            <person name="Taylor G.A."/>
            <person name="Palmquist D.L."/>
            <person name="Jackman S.D."/>
            <person name="Nguyen A."/>
            <person name="Li M."/>
            <person name="Henderson H."/>
            <person name="Janes J.K."/>
            <person name="Zhao Y."/>
            <person name="Pandoh P."/>
            <person name="Moore R."/>
            <person name="Sperling F.A."/>
            <person name="Huber D.P."/>
            <person name="Birol I."/>
            <person name="Jones S.J."/>
            <person name="Bohlmann J."/>
        </authorList>
    </citation>
    <scope>NUCLEOTIDE SEQUENCE</scope>
</reference>
<proteinExistence type="predicted"/>
<dbReference type="HOGENOM" id="CLU_2944064_0_0_1"/>
<sequence>MSDMSSIIDRPRYELLIGSASVLAVSEGIEAKWLFGMPLYHLASWFFKSCGVKASNVICN</sequence>
<feature type="non-terminal residue" evidence="1">
    <location>
        <position position="1"/>
    </location>
</feature>
<dbReference type="AlphaFoldDB" id="N6TZM8"/>
<name>N6TZM8_DENPD</name>
<accession>N6TZM8</accession>
<gene>
    <name evidence="1" type="ORF">YQE_08688</name>
</gene>
<dbReference type="EMBL" id="KB741033">
    <property type="protein sequence ID" value="ENN74750.1"/>
    <property type="molecule type" value="Genomic_DNA"/>
</dbReference>
<protein>
    <submittedName>
        <fullName evidence="1">Uncharacterized protein</fullName>
    </submittedName>
</protein>
<evidence type="ECO:0000313" key="1">
    <source>
        <dbReference type="EMBL" id="ENN74750.1"/>
    </source>
</evidence>